<evidence type="ECO:0000256" key="2">
    <source>
        <dbReference type="ARBA" id="ARBA00022679"/>
    </source>
</evidence>
<protein>
    <submittedName>
        <fullName evidence="3">Glycosyl transferase family 9</fullName>
    </submittedName>
</protein>
<dbReference type="HOGENOM" id="CLU_038371_3_1_0"/>
<accession>A0A081BZ88</accession>
<sequence length="367" mass="41856">MKILISYLTGLGNTILFIPTLRLLQQRFPEAIIDVLVRHEVSKDILKRINRCRHLYVFNSSTHPTLKGKLGFLYMLRRERYDVNITAFPANRTEFNLLSFLIGAKRRIAPRYQVGYMETLGFLQTDLVGSSVFCHDVKQNLSLLTRLGIDVSHAEDNLCWDLHPEEKTYAETWLQSVNVAPQDRLIGFHPGCNPSQGNIYKRWPAKYFARLGDRLTEEFGVKILILGSDDELSLNKDIFSFMEHKPLIPEPTTILNTAALIKQCTLFVSNDSGLMHTATAMRVPTVGLFGPSDPGRNAPYGKGHIIVRSNLACIPCNKYPHYQYGGSYVQCVYEREQKGYCMQSLSVDQVYETIVRNYAEILNPERT</sequence>
<dbReference type="InterPro" id="IPR051199">
    <property type="entry name" value="LPS_LOS_Heptosyltrfase"/>
</dbReference>
<evidence type="ECO:0000313" key="3">
    <source>
        <dbReference type="EMBL" id="GAK57643.1"/>
    </source>
</evidence>
<dbReference type="Pfam" id="PF01075">
    <property type="entry name" value="Glyco_transf_9"/>
    <property type="match status" value="1"/>
</dbReference>
<evidence type="ECO:0000313" key="4">
    <source>
        <dbReference type="Proteomes" id="UP000030661"/>
    </source>
</evidence>
<dbReference type="CDD" id="cd03789">
    <property type="entry name" value="GT9_LPS_heptosyltransferase"/>
    <property type="match status" value="1"/>
</dbReference>
<dbReference type="Proteomes" id="UP000030661">
    <property type="component" value="Unassembled WGS sequence"/>
</dbReference>
<dbReference type="PANTHER" id="PTHR30160">
    <property type="entry name" value="TETRAACYLDISACCHARIDE 4'-KINASE-RELATED"/>
    <property type="match status" value="1"/>
</dbReference>
<proteinExistence type="predicted"/>
<evidence type="ECO:0000256" key="1">
    <source>
        <dbReference type="ARBA" id="ARBA00022676"/>
    </source>
</evidence>
<gene>
    <name evidence="3" type="ORF">U27_04610</name>
</gene>
<dbReference type="AlphaFoldDB" id="A0A081BZ88"/>
<dbReference type="InterPro" id="IPR002201">
    <property type="entry name" value="Glyco_trans_9"/>
</dbReference>
<dbReference type="GO" id="GO:0008713">
    <property type="term" value="F:ADP-heptose-lipopolysaccharide heptosyltransferase activity"/>
    <property type="evidence" value="ECO:0007669"/>
    <property type="project" value="TreeGrafter"/>
</dbReference>
<dbReference type="GO" id="GO:0005829">
    <property type="term" value="C:cytosol"/>
    <property type="evidence" value="ECO:0007669"/>
    <property type="project" value="TreeGrafter"/>
</dbReference>
<dbReference type="Gene3D" id="3.40.50.2000">
    <property type="entry name" value="Glycogen Phosphorylase B"/>
    <property type="match status" value="2"/>
</dbReference>
<keyword evidence="1" id="KW-0328">Glycosyltransferase</keyword>
<keyword evidence="4" id="KW-1185">Reference proteome</keyword>
<dbReference type="PANTHER" id="PTHR30160:SF1">
    <property type="entry name" value="LIPOPOLYSACCHARIDE 1,2-N-ACETYLGLUCOSAMINETRANSFERASE-RELATED"/>
    <property type="match status" value="1"/>
</dbReference>
<name>A0A081BZ88_VECG1</name>
<dbReference type="STRING" id="1499967.U27_04610"/>
<dbReference type="GO" id="GO:0009244">
    <property type="term" value="P:lipopolysaccharide core region biosynthetic process"/>
    <property type="evidence" value="ECO:0007669"/>
    <property type="project" value="TreeGrafter"/>
</dbReference>
<keyword evidence="2 3" id="KW-0808">Transferase</keyword>
<reference evidence="3" key="1">
    <citation type="journal article" date="2015" name="PeerJ">
        <title>First genomic representation of candidate bacterial phylum KSB3 points to enhanced environmental sensing as a trigger of wastewater bulking.</title>
        <authorList>
            <person name="Sekiguchi Y."/>
            <person name="Ohashi A."/>
            <person name="Parks D.H."/>
            <person name="Yamauchi T."/>
            <person name="Tyson G.W."/>
            <person name="Hugenholtz P."/>
        </authorList>
    </citation>
    <scope>NUCLEOTIDE SEQUENCE [LARGE SCALE GENOMIC DNA]</scope>
</reference>
<organism evidence="3">
    <name type="scientific">Vecturithrix granuli</name>
    <dbReference type="NCBI Taxonomy" id="1499967"/>
    <lineage>
        <taxon>Bacteria</taxon>
        <taxon>Candidatus Moduliflexota</taxon>
        <taxon>Candidatus Vecturitrichia</taxon>
        <taxon>Candidatus Vecturitrichales</taxon>
        <taxon>Candidatus Vecturitrichaceae</taxon>
        <taxon>Candidatus Vecturithrix</taxon>
    </lineage>
</organism>
<dbReference type="eggNOG" id="COG0859">
    <property type="taxonomic scope" value="Bacteria"/>
</dbReference>
<dbReference type="SUPFAM" id="SSF53756">
    <property type="entry name" value="UDP-Glycosyltransferase/glycogen phosphorylase"/>
    <property type="match status" value="1"/>
</dbReference>
<dbReference type="EMBL" id="DF820466">
    <property type="protein sequence ID" value="GAK57643.1"/>
    <property type="molecule type" value="Genomic_DNA"/>
</dbReference>